<keyword evidence="3" id="KW-1185">Reference proteome</keyword>
<gene>
    <name evidence="2" type="ORF">PhaeoP36_03858</name>
</gene>
<dbReference type="EMBL" id="CP010646">
    <property type="protein sequence ID" value="ATG37934.1"/>
    <property type="molecule type" value="Genomic_DNA"/>
</dbReference>
<evidence type="ECO:0000259" key="1">
    <source>
        <dbReference type="Pfam" id="PF04986"/>
    </source>
</evidence>
<protein>
    <submittedName>
        <fullName evidence="2">Transposase</fullName>
    </submittedName>
</protein>
<feature type="domain" description="Transposase IS801/IS1294" evidence="1">
    <location>
        <begin position="17"/>
        <end position="126"/>
    </location>
</feature>
<organism evidence="2 3">
    <name type="scientific">Phaeobacter piscinae</name>
    <dbReference type="NCBI Taxonomy" id="1580596"/>
    <lineage>
        <taxon>Bacteria</taxon>
        <taxon>Pseudomonadati</taxon>
        <taxon>Pseudomonadota</taxon>
        <taxon>Alphaproteobacteria</taxon>
        <taxon>Rhodobacterales</taxon>
        <taxon>Roseobacteraceae</taxon>
        <taxon>Phaeobacter</taxon>
    </lineage>
</organism>
<dbReference type="PANTHER" id="PTHR37023">
    <property type="entry name" value="TRANSPOSASE"/>
    <property type="match status" value="1"/>
</dbReference>
<accession>A0ABN5DN87</accession>
<reference evidence="2 3" key="1">
    <citation type="journal article" date="2017" name="Front. Microbiol.">
        <title>Phaeobacter piscinae sp. nov., a species of the Roseobacter group and potential aquaculture probiont.</title>
        <authorList>
            <person name="Sonnenschein E.C."/>
            <person name="Phippen C.B.W."/>
            <person name="Nielsen K.F."/>
            <person name="Mateiu R.V."/>
            <person name="Melchiorsen J."/>
            <person name="Gram L."/>
            <person name="Overmann J."/>
            <person name="Freese H.M."/>
        </authorList>
    </citation>
    <scope>NUCLEOTIDE SEQUENCE [LARGE SCALE GENOMIC DNA]</scope>
    <source>
        <strain evidence="2 3">P36</strain>
    </source>
</reference>
<dbReference type="PANTHER" id="PTHR37023:SF1">
    <property type="entry name" value="ISSOD25 TRANSPOSASE TNPA_ISSOD25"/>
    <property type="match status" value="1"/>
</dbReference>
<dbReference type="InterPro" id="IPR007069">
    <property type="entry name" value="Transposase_32"/>
</dbReference>
<evidence type="ECO:0000313" key="3">
    <source>
        <dbReference type="Proteomes" id="UP000218891"/>
    </source>
</evidence>
<evidence type="ECO:0000313" key="2">
    <source>
        <dbReference type="EMBL" id="ATG37934.1"/>
    </source>
</evidence>
<name>A0ABN5DN87_9RHOB</name>
<reference evidence="2 3" key="3">
    <citation type="journal article" date="2017" name="Int. J. Syst. Evol. Microbiol.">
        <title>Adaptation of Surface-Associated Bacteria to the Open Ocean: A Genomically Distinct Subpopulation of Phaeobacter gallaeciensis Colonizes Pacific Mesozooplankton.</title>
        <authorList>
            <person name="Freese H.M."/>
            <person name="Methner A."/>
            <person name="Overmann J."/>
        </authorList>
    </citation>
    <scope>NUCLEOTIDE SEQUENCE [LARGE SCALE GENOMIC DNA]</scope>
    <source>
        <strain evidence="2 3">P36</strain>
    </source>
</reference>
<sequence>MALHSFGPLKVIRDLIDLTDANAFAKWLAPLCKVDWVVYARPLFGGPEAVLACMSRYTHRVASSTHRLVSADADTVAFKWKDYRIKRGDGKKVIRLPPDEFIRRFLRPVLPDRFHRIRHYGFLAGSGRNENVAQIRALLGDIKSVEPYQPPSPLTLRESCPDCGGPMRIIETFQRGQLPQTRAPPRKQAA</sequence>
<proteinExistence type="predicted"/>
<dbReference type="Pfam" id="PF04986">
    <property type="entry name" value="Y2_Tnp"/>
    <property type="match status" value="1"/>
</dbReference>
<reference evidence="2 3" key="4">
    <citation type="journal article" date="2018" name="Environ. Microbiol. Rep.">
        <title>Phylogenetic distribution of roseobacticides in the Roseobacter group and their effect on microalgae.</title>
        <authorList>
            <person name="Sonnenschein E.C."/>
            <person name="Phippen C.B."/>
            <person name="Bentzon-Tilia M."/>
            <person name="Rasmussen S.A."/>
            <person name="Nielsen K.F."/>
            <person name="Gram L."/>
        </authorList>
    </citation>
    <scope>NUCLEOTIDE SEQUENCE [LARGE SCALE GENOMIC DNA]</scope>
    <source>
        <strain evidence="2 3">P36</strain>
    </source>
</reference>
<keyword evidence="2" id="KW-0614">Plasmid</keyword>
<reference evidence="2 3" key="2">
    <citation type="journal article" date="2017" name="Genome Biol. Evol.">
        <title>Trajectories and Drivers of Genome Evolution in Surface-Associated Marine Phaeobacter.</title>
        <authorList>
            <person name="Freese H.M."/>
            <person name="Sikorski J."/>
            <person name="Bunk B."/>
            <person name="Scheuner C."/>
            <person name="Meier-Kolthoff J.P."/>
            <person name="Sproer C."/>
            <person name="Gram L."/>
            <person name="Overmann J."/>
        </authorList>
    </citation>
    <scope>NUCLEOTIDE SEQUENCE [LARGE SCALE GENOMIC DNA]</scope>
    <source>
        <strain evidence="2 3">P36</strain>
    </source>
</reference>
<geneLocation type="plasmid" evidence="2 3">
    <name>pP36_c</name>
</geneLocation>
<dbReference type="Proteomes" id="UP000218891">
    <property type="component" value="Plasmid pP36_c"/>
</dbReference>